<dbReference type="Gene3D" id="2.40.340.10">
    <property type="entry name" value="MoeA, C-terminal, domain IV"/>
    <property type="match status" value="1"/>
</dbReference>
<keyword evidence="4 6" id="KW-0501">Molybdenum cofactor biosynthesis</keyword>
<dbReference type="InterPro" id="IPR036425">
    <property type="entry name" value="MoaB/Mog-like_dom_sf"/>
</dbReference>
<comment type="pathway">
    <text evidence="2 6">Cofactor biosynthesis; molybdopterin biosynthesis.</text>
</comment>
<evidence type="ECO:0000256" key="2">
    <source>
        <dbReference type="ARBA" id="ARBA00005046"/>
    </source>
</evidence>
<dbReference type="SUPFAM" id="SSF63867">
    <property type="entry name" value="MoeA C-terminal domain-like"/>
    <property type="match status" value="1"/>
</dbReference>
<evidence type="ECO:0000256" key="3">
    <source>
        <dbReference type="ARBA" id="ARBA00010763"/>
    </source>
</evidence>
<dbReference type="SMART" id="SM00852">
    <property type="entry name" value="MoCF_biosynth"/>
    <property type="match status" value="1"/>
</dbReference>
<gene>
    <name evidence="8" type="ORF">K7G82_11740</name>
</gene>
<evidence type="ECO:0000313" key="8">
    <source>
        <dbReference type="EMBL" id="MBY8822970.1"/>
    </source>
</evidence>
<comment type="caution">
    <text evidence="8">The sequence shown here is derived from an EMBL/GenBank/DDBJ whole genome shotgun (WGS) entry which is preliminary data.</text>
</comment>
<keyword evidence="6" id="KW-0460">Magnesium</keyword>
<dbReference type="Pfam" id="PF03454">
    <property type="entry name" value="MoeA_C"/>
    <property type="match status" value="1"/>
</dbReference>
<accession>A0ABS7PNS5</accession>
<evidence type="ECO:0000256" key="5">
    <source>
        <dbReference type="ARBA" id="ARBA00047317"/>
    </source>
</evidence>
<keyword evidence="6" id="KW-0808">Transferase</keyword>
<dbReference type="InterPro" id="IPR005111">
    <property type="entry name" value="MoeA_C_domain_IV"/>
</dbReference>
<evidence type="ECO:0000256" key="6">
    <source>
        <dbReference type="RuleBase" id="RU365090"/>
    </source>
</evidence>
<evidence type="ECO:0000256" key="4">
    <source>
        <dbReference type="ARBA" id="ARBA00023150"/>
    </source>
</evidence>
<dbReference type="InterPro" id="IPR036688">
    <property type="entry name" value="MoeA_C_domain_IV_sf"/>
</dbReference>
<dbReference type="SUPFAM" id="SSF53218">
    <property type="entry name" value="Molybdenum cofactor biosynthesis proteins"/>
    <property type="match status" value="1"/>
</dbReference>
<evidence type="ECO:0000313" key="9">
    <source>
        <dbReference type="Proteomes" id="UP000706039"/>
    </source>
</evidence>
<dbReference type="PANTHER" id="PTHR10192:SF5">
    <property type="entry name" value="GEPHYRIN"/>
    <property type="match status" value="1"/>
</dbReference>
<dbReference type="CDD" id="cd00887">
    <property type="entry name" value="MoeA"/>
    <property type="match status" value="1"/>
</dbReference>
<dbReference type="Gene3D" id="3.90.105.10">
    <property type="entry name" value="Molybdopterin biosynthesis moea protein, domain 2"/>
    <property type="match status" value="1"/>
</dbReference>
<sequence>MSALLPVADAQVRLLALAMPLPAETLPLGETAGRYLAEDCTATRGQPAADLSAMDGYAIAFAGMPGPWHVTGESVPGTLPDRMIARGEAMRIFTGAPLPAGTDTILIQEEAARDGDTLTLTGEGPRRLGQHVRVADGDFAERQRLVARGALLTAARIGLAAMGGHGKLTVGRRPRVALISTGDELVPPGDPISGVQLPASNAIMLRAMLEPISAIVDDHGIVRDDFDTLAAAFDAAREADIIVTSGGASVGDHDLVRPVLDAIGGTLDFWKIAMKPGKPLLAGKLGDAIVLGLPGNPVSTFVTGTLFLLPLVRALQGAADPLPPTHRVKLGAPLPACGGRAEYLRGLWADGEVIQANEQDSAAMVSLASANALIVRSAGAPAAEAGEMAEIVALG</sequence>
<protein>
    <recommendedName>
        <fullName evidence="6">Molybdopterin molybdenumtransferase</fullName>
        <ecNumber evidence="6">2.10.1.1</ecNumber>
    </recommendedName>
</protein>
<reference evidence="8 9" key="1">
    <citation type="submission" date="2021-08" db="EMBL/GenBank/DDBJ databases">
        <authorList>
            <person name="Tuo L."/>
        </authorList>
    </citation>
    <scope>NUCLEOTIDE SEQUENCE [LARGE SCALE GENOMIC DNA]</scope>
    <source>
        <strain evidence="8 9">JCM 31229</strain>
    </source>
</reference>
<name>A0ABS7PNS5_9SPHN</name>
<comment type="catalytic activity">
    <reaction evidence="5">
        <text>adenylyl-molybdopterin + molybdate = Mo-molybdopterin + AMP + H(+)</text>
        <dbReference type="Rhea" id="RHEA:35047"/>
        <dbReference type="ChEBI" id="CHEBI:15378"/>
        <dbReference type="ChEBI" id="CHEBI:36264"/>
        <dbReference type="ChEBI" id="CHEBI:62727"/>
        <dbReference type="ChEBI" id="CHEBI:71302"/>
        <dbReference type="ChEBI" id="CHEBI:456215"/>
        <dbReference type="EC" id="2.10.1.1"/>
    </reaction>
</comment>
<dbReference type="InterPro" id="IPR001453">
    <property type="entry name" value="MoaB/Mog_dom"/>
</dbReference>
<proteinExistence type="inferred from homology"/>
<comment type="function">
    <text evidence="1 6">Catalyzes the insertion of molybdate into adenylated molybdopterin with the concomitant release of AMP.</text>
</comment>
<keyword evidence="6" id="KW-0479">Metal-binding</keyword>
<dbReference type="SUPFAM" id="SSF63882">
    <property type="entry name" value="MoeA N-terminal region -like"/>
    <property type="match status" value="1"/>
</dbReference>
<dbReference type="EC" id="2.10.1.1" evidence="6"/>
<dbReference type="Pfam" id="PF00994">
    <property type="entry name" value="MoCF_biosynth"/>
    <property type="match status" value="1"/>
</dbReference>
<keyword evidence="9" id="KW-1185">Reference proteome</keyword>
<evidence type="ECO:0000259" key="7">
    <source>
        <dbReference type="SMART" id="SM00852"/>
    </source>
</evidence>
<organism evidence="8 9">
    <name type="scientific">Sphingomonas colocasiae</name>
    <dbReference type="NCBI Taxonomy" id="1848973"/>
    <lineage>
        <taxon>Bacteria</taxon>
        <taxon>Pseudomonadati</taxon>
        <taxon>Pseudomonadota</taxon>
        <taxon>Alphaproteobacteria</taxon>
        <taxon>Sphingomonadales</taxon>
        <taxon>Sphingomonadaceae</taxon>
        <taxon>Sphingomonas</taxon>
    </lineage>
</organism>
<dbReference type="InterPro" id="IPR038987">
    <property type="entry name" value="MoeA-like"/>
</dbReference>
<evidence type="ECO:0000256" key="1">
    <source>
        <dbReference type="ARBA" id="ARBA00002901"/>
    </source>
</evidence>
<comment type="similarity">
    <text evidence="3 6">Belongs to the MoeA family.</text>
</comment>
<dbReference type="InterPro" id="IPR036135">
    <property type="entry name" value="MoeA_linker/N_sf"/>
</dbReference>
<dbReference type="Gene3D" id="2.170.190.11">
    <property type="entry name" value="Molybdopterin biosynthesis moea protein, domain 3"/>
    <property type="match status" value="1"/>
</dbReference>
<dbReference type="Gene3D" id="3.40.980.10">
    <property type="entry name" value="MoaB/Mog-like domain"/>
    <property type="match status" value="1"/>
</dbReference>
<dbReference type="EMBL" id="JAINVV010000004">
    <property type="protein sequence ID" value="MBY8822970.1"/>
    <property type="molecule type" value="Genomic_DNA"/>
</dbReference>
<dbReference type="RefSeq" id="WP_222990009.1">
    <property type="nucleotide sequence ID" value="NZ_JAINVV010000004.1"/>
</dbReference>
<dbReference type="InterPro" id="IPR005110">
    <property type="entry name" value="MoeA_linker/N"/>
</dbReference>
<feature type="domain" description="MoaB/Mog" evidence="7">
    <location>
        <begin position="177"/>
        <end position="314"/>
    </location>
</feature>
<dbReference type="Proteomes" id="UP000706039">
    <property type="component" value="Unassembled WGS sequence"/>
</dbReference>
<keyword evidence="6" id="KW-0500">Molybdenum</keyword>
<dbReference type="Pfam" id="PF03453">
    <property type="entry name" value="MoeA_N"/>
    <property type="match status" value="1"/>
</dbReference>
<comment type="cofactor">
    <cofactor evidence="6">
        <name>Mg(2+)</name>
        <dbReference type="ChEBI" id="CHEBI:18420"/>
    </cofactor>
</comment>
<dbReference type="PANTHER" id="PTHR10192">
    <property type="entry name" value="MOLYBDOPTERIN BIOSYNTHESIS PROTEIN"/>
    <property type="match status" value="1"/>
</dbReference>